<feature type="transmembrane region" description="Helical" evidence="1">
    <location>
        <begin position="106"/>
        <end position="126"/>
    </location>
</feature>
<feature type="transmembrane region" description="Helical" evidence="1">
    <location>
        <begin position="12"/>
        <end position="34"/>
    </location>
</feature>
<evidence type="ECO:0000256" key="1">
    <source>
        <dbReference type="SAM" id="Phobius"/>
    </source>
</evidence>
<keyword evidence="1" id="KW-0472">Membrane</keyword>
<accession>A0ABY0LL54</accession>
<keyword evidence="1" id="KW-1133">Transmembrane helix</keyword>
<dbReference type="Pfam" id="PF10825">
    <property type="entry name" value="DUF2752"/>
    <property type="match status" value="1"/>
</dbReference>
<feature type="transmembrane region" description="Helical" evidence="1">
    <location>
        <begin position="76"/>
        <end position="94"/>
    </location>
</feature>
<organism evidence="2 3">
    <name type="scientific">Flavobacterium anhuiense</name>
    <dbReference type="NCBI Taxonomy" id="459526"/>
    <lineage>
        <taxon>Bacteria</taxon>
        <taxon>Pseudomonadati</taxon>
        <taxon>Bacteroidota</taxon>
        <taxon>Flavobacteriia</taxon>
        <taxon>Flavobacteriales</taxon>
        <taxon>Flavobacteriaceae</taxon>
        <taxon>Flavobacterium</taxon>
    </lineage>
</organism>
<dbReference type="Proteomes" id="UP000199307">
    <property type="component" value="Unassembled WGS sequence"/>
</dbReference>
<reference evidence="2 3" key="1">
    <citation type="submission" date="2016-10" db="EMBL/GenBank/DDBJ databases">
        <authorList>
            <person name="Varghese N."/>
            <person name="Submissions S."/>
        </authorList>
    </citation>
    <scope>NUCLEOTIDE SEQUENCE [LARGE SCALE GENOMIC DNA]</scope>
    <source>
        <strain evidence="2 3">CGMCC 1.6859</strain>
    </source>
</reference>
<dbReference type="EMBL" id="FMVC01000002">
    <property type="protein sequence ID" value="SCY22362.1"/>
    <property type="molecule type" value="Genomic_DNA"/>
</dbReference>
<keyword evidence="1" id="KW-0812">Transmembrane</keyword>
<proteinExistence type="predicted"/>
<protein>
    <submittedName>
        <fullName evidence="2">Uncharacterized protein</fullName>
    </submittedName>
</protein>
<keyword evidence="3" id="KW-1185">Reference proteome</keyword>
<evidence type="ECO:0000313" key="3">
    <source>
        <dbReference type="Proteomes" id="UP000199307"/>
    </source>
</evidence>
<sequence length="129" mass="15388">MSVYQEIDSYKKINVILIFIIMFIFFYCFFLPYLNFGLRSSCEGLPLAYCKSRGLTRAFSQILRFHFQEAIAYNPFSIKIFCFFFLQLIARFLINMIISFSLFRKILIFDVSLSVISFLFSFYNLVLPY</sequence>
<gene>
    <name evidence="2" type="ORF">SAMN02927916_1530</name>
</gene>
<name>A0ABY0LL54_9FLAO</name>
<dbReference type="InterPro" id="IPR021215">
    <property type="entry name" value="DUF2752"/>
</dbReference>
<evidence type="ECO:0000313" key="2">
    <source>
        <dbReference type="EMBL" id="SCY22362.1"/>
    </source>
</evidence>
<dbReference type="RefSeq" id="WP_091130641.1">
    <property type="nucleotide sequence ID" value="NZ_FMVC01000002.1"/>
</dbReference>
<comment type="caution">
    <text evidence="2">The sequence shown here is derived from an EMBL/GenBank/DDBJ whole genome shotgun (WGS) entry which is preliminary data.</text>
</comment>